<evidence type="ECO:0008006" key="3">
    <source>
        <dbReference type="Google" id="ProtNLM"/>
    </source>
</evidence>
<dbReference type="Proteomes" id="UP000318288">
    <property type="component" value="Unassembled WGS sequence"/>
</dbReference>
<organism evidence="1 2">
    <name type="scientific">Rubripirellula tenax</name>
    <dbReference type="NCBI Taxonomy" id="2528015"/>
    <lineage>
        <taxon>Bacteria</taxon>
        <taxon>Pseudomonadati</taxon>
        <taxon>Planctomycetota</taxon>
        <taxon>Planctomycetia</taxon>
        <taxon>Pirellulales</taxon>
        <taxon>Pirellulaceae</taxon>
        <taxon>Rubripirellula</taxon>
    </lineage>
</organism>
<dbReference type="AlphaFoldDB" id="A0A5C6FJJ3"/>
<sequence length="348" mass="37371">MRPLSSLTSLVSKWGQSSPRLHRRLRYVGIDIGIDRVTVAMLGWIQHDPKQEGTIGWISRTQFIVPVDPSAQPKSDWIDRVVETLTSELPRCLDGHRVIATLSLPSTWVHYQTVAANELATTKRQSDEMFRSSIFKSDSHVTHWPVVQGNDSRLVAATGAAAAARVAKAVADVGYEIGTILPAGAAMMHASSLTSMTPSSVILLDPIGGLIALSSATLPEPPTCGLCRTLPTCTTGKASPQFVDELEPWLGEVAAEYEATCRFATRNGAKLSATSPILIGGRLAHIDGVAATLATLTNRPVAPWRYAGRFRPSDATVVNRNHDATDALAISLAYCSIGLAGSRRSQLR</sequence>
<evidence type="ECO:0000313" key="1">
    <source>
        <dbReference type="EMBL" id="TWU59894.1"/>
    </source>
</evidence>
<evidence type="ECO:0000313" key="2">
    <source>
        <dbReference type="Proteomes" id="UP000318288"/>
    </source>
</evidence>
<reference evidence="1 2" key="1">
    <citation type="submission" date="2019-02" db="EMBL/GenBank/DDBJ databases">
        <title>Deep-cultivation of Planctomycetes and their phenomic and genomic characterization uncovers novel biology.</title>
        <authorList>
            <person name="Wiegand S."/>
            <person name="Jogler M."/>
            <person name="Boedeker C."/>
            <person name="Pinto D."/>
            <person name="Vollmers J."/>
            <person name="Rivas-Marin E."/>
            <person name="Kohn T."/>
            <person name="Peeters S.H."/>
            <person name="Heuer A."/>
            <person name="Rast P."/>
            <person name="Oberbeckmann S."/>
            <person name="Bunk B."/>
            <person name="Jeske O."/>
            <person name="Meyerdierks A."/>
            <person name="Storesund J.E."/>
            <person name="Kallscheuer N."/>
            <person name="Luecker S."/>
            <person name="Lage O.M."/>
            <person name="Pohl T."/>
            <person name="Merkel B.J."/>
            <person name="Hornburger P."/>
            <person name="Mueller R.-W."/>
            <person name="Bruemmer F."/>
            <person name="Labrenz M."/>
            <person name="Spormann A.M."/>
            <person name="Op Den Camp H."/>
            <person name="Overmann J."/>
            <person name="Amann R."/>
            <person name="Jetten M.S.M."/>
            <person name="Mascher T."/>
            <person name="Medema M.H."/>
            <person name="Devos D.P."/>
            <person name="Kaster A.-K."/>
            <person name="Ovreas L."/>
            <person name="Rohde M."/>
            <person name="Galperin M.Y."/>
            <person name="Jogler C."/>
        </authorList>
    </citation>
    <scope>NUCLEOTIDE SEQUENCE [LARGE SCALE GENOMIC DNA]</scope>
    <source>
        <strain evidence="1 2">Poly51</strain>
    </source>
</reference>
<protein>
    <recommendedName>
        <fullName evidence="3">Competence protein A</fullName>
    </recommendedName>
</protein>
<comment type="caution">
    <text evidence="1">The sequence shown here is derived from an EMBL/GenBank/DDBJ whole genome shotgun (WGS) entry which is preliminary data.</text>
</comment>
<name>A0A5C6FJJ3_9BACT</name>
<dbReference type="RefSeq" id="WP_146453455.1">
    <property type="nucleotide sequence ID" value="NZ_SJPW01000001.1"/>
</dbReference>
<proteinExistence type="predicted"/>
<accession>A0A5C6FJJ3</accession>
<dbReference type="EMBL" id="SJPW01000001">
    <property type="protein sequence ID" value="TWU59894.1"/>
    <property type="molecule type" value="Genomic_DNA"/>
</dbReference>
<gene>
    <name evidence="1" type="ORF">Poly51_01670</name>
</gene>
<keyword evidence="2" id="KW-1185">Reference proteome</keyword>
<dbReference type="OrthoDB" id="240798at2"/>